<dbReference type="Gene3D" id="1.10.150.130">
    <property type="match status" value="1"/>
</dbReference>
<name>A0AAU0UJW2_9FIRM</name>
<evidence type="ECO:0000313" key="4">
    <source>
        <dbReference type="Proteomes" id="UP001329915"/>
    </source>
</evidence>
<evidence type="ECO:0000313" key="3">
    <source>
        <dbReference type="EMBL" id="WRO22295.1"/>
    </source>
</evidence>
<dbReference type="EMBL" id="CP121694">
    <property type="protein sequence ID" value="WRO22295.1"/>
    <property type="molecule type" value="Genomic_DNA"/>
</dbReference>
<sequence length="190" mass="22023">MHKIRTNNLKELTIAVLTEMEKAHYCDKYIQQVRSTCTLLENMADRMGKDTLDDELSQAFIDDSSHFRTGAYSKSRFKRHSRCIHILKTYRDTGISDWPSLPRAPVLDELTAPQLIEAYTSFIHHMREEIGLNKNTIDGYKRFVHHFLLYCEENRCRTTGEIQSGDVPSFLEVLCRDRYQPTSIGAHLPG</sequence>
<accession>A0AAU0UJW2</accession>
<organism evidence="2 4">
    <name type="scientific">Metallumcola ferriviriculae</name>
    <dbReference type="NCBI Taxonomy" id="3039180"/>
    <lineage>
        <taxon>Bacteria</taxon>
        <taxon>Bacillati</taxon>
        <taxon>Bacillota</taxon>
        <taxon>Clostridia</taxon>
        <taxon>Neomoorellales</taxon>
        <taxon>Desulfitibacteraceae</taxon>
        <taxon>Metallumcola</taxon>
    </lineage>
</organism>
<reference evidence="2 4" key="1">
    <citation type="submission" date="2023-04" db="EMBL/GenBank/DDBJ databases">
        <authorList>
            <person name="Hsu D."/>
        </authorList>
    </citation>
    <scope>NUCLEOTIDE SEQUENCE [LARGE SCALE GENOMIC DNA]</scope>
    <source>
        <strain evidence="2 4">MK1</strain>
    </source>
</reference>
<keyword evidence="4" id="KW-1185">Reference proteome</keyword>
<dbReference type="Proteomes" id="UP001329915">
    <property type="component" value="Chromosome"/>
</dbReference>
<dbReference type="RefSeq" id="WP_366921709.1">
    <property type="nucleotide sequence ID" value="NZ_CP121694.1"/>
</dbReference>
<dbReference type="KEGG" id="dbc:MFMK1_002121"/>
<evidence type="ECO:0008006" key="5">
    <source>
        <dbReference type="Google" id="ProtNLM"/>
    </source>
</evidence>
<gene>
    <name evidence="2" type="ORF">MFMK1_001164</name>
    <name evidence="3" type="ORF">MFMK1_002121</name>
</gene>
<proteinExistence type="predicted"/>
<dbReference type="AlphaFoldDB" id="A0AAU0UJW2"/>
<dbReference type="InterPro" id="IPR010998">
    <property type="entry name" value="Integrase_recombinase_N"/>
</dbReference>
<dbReference type="KEGG" id="dbc:MFMK1_001164"/>
<keyword evidence="1" id="KW-0238">DNA-binding</keyword>
<evidence type="ECO:0000313" key="2">
    <source>
        <dbReference type="EMBL" id="WRO21356.1"/>
    </source>
</evidence>
<protein>
    <recommendedName>
        <fullName evidence="5">Core-binding (CB) domain-containing protein</fullName>
    </recommendedName>
</protein>
<dbReference type="GO" id="GO:0003677">
    <property type="term" value="F:DNA binding"/>
    <property type="evidence" value="ECO:0007669"/>
    <property type="project" value="UniProtKB-KW"/>
</dbReference>
<evidence type="ECO:0000256" key="1">
    <source>
        <dbReference type="ARBA" id="ARBA00023125"/>
    </source>
</evidence>
<dbReference type="EMBL" id="CP121694">
    <property type="protein sequence ID" value="WRO21356.1"/>
    <property type="molecule type" value="Genomic_DNA"/>
</dbReference>